<gene>
    <name evidence="1" type="ORF">AAG570_010766</name>
</gene>
<dbReference type="Proteomes" id="UP001558652">
    <property type="component" value="Unassembled WGS sequence"/>
</dbReference>
<accession>A0ABD0YQN4</accession>
<evidence type="ECO:0000313" key="2">
    <source>
        <dbReference type="Proteomes" id="UP001558652"/>
    </source>
</evidence>
<dbReference type="InterPro" id="IPR012674">
    <property type="entry name" value="Calycin"/>
</dbReference>
<protein>
    <submittedName>
        <fullName evidence="1">Uncharacterized protein</fullName>
    </submittedName>
</protein>
<dbReference type="AlphaFoldDB" id="A0ABD0YQN4"/>
<reference evidence="1 2" key="1">
    <citation type="submission" date="2024-07" db="EMBL/GenBank/DDBJ databases">
        <title>Chromosome-level genome assembly of the water stick insect Ranatra chinensis (Heteroptera: Nepidae).</title>
        <authorList>
            <person name="Liu X."/>
        </authorList>
    </citation>
    <scope>NUCLEOTIDE SEQUENCE [LARGE SCALE GENOMIC DNA]</scope>
    <source>
        <strain evidence="1">Cailab_2021Rc</strain>
        <tissue evidence="1">Muscle</tissue>
    </source>
</reference>
<dbReference type="EMBL" id="JBFDAA010000005">
    <property type="protein sequence ID" value="KAL1132814.1"/>
    <property type="molecule type" value="Genomic_DNA"/>
</dbReference>
<comment type="caution">
    <text evidence="1">The sequence shown here is derived from an EMBL/GenBank/DDBJ whole genome shotgun (WGS) entry which is preliminary data.</text>
</comment>
<keyword evidence="2" id="KW-1185">Reference proteome</keyword>
<evidence type="ECO:0000313" key="1">
    <source>
        <dbReference type="EMBL" id="KAL1132814.1"/>
    </source>
</evidence>
<proteinExistence type="predicted"/>
<sequence>MVGPWHLSLLLLDSDRESFEEVDVCIKGQIEVYNQTSLKQQWRMLPTKPGDNPEAKFQVTTLLVRPAVWLINTPLGGQLKATVVAYKRDEFAVVVHCGWQHGDLVHMWTAAITRSPVLTPQLRLQLTSALINTGYQPSMTKVITWSKC</sequence>
<dbReference type="SUPFAM" id="SSF50814">
    <property type="entry name" value="Lipocalins"/>
    <property type="match status" value="1"/>
</dbReference>
<name>A0ABD0YQN4_9HEMI</name>
<dbReference type="Gene3D" id="2.40.128.20">
    <property type="match status" value="1"/>
</dbReference>
<organism evidence="1 2">
    <name type="scientific">Ranatra chinensis</name>
    <dbReference type="NCBI Taxonomy" id="642074"/>
    <lineage>
        <taxon>Eukaryota</taxon>
        <taxon>Metazoa</taxon>
        <taxon>Ecdysozoa</taxon>
        <taxon>Arthropoda</taxon>
        <taxon>Hexapoda</taxon>
        <taxon>Insecta</taxon>
        <taxon>Pterygota</taxon>
        <taxon>Neoptera</taxon>
        <taxon>Paraneoptera</taxon>
        <taxon>Hemiptera</taxon>
        <taxon>Heteroptera</taxon>
        <taxon>Panheteroptera</taxon>
        <taxon>Nepomorpha</taxon>
        <taxon>Nepidae</taxon>
        <taxon>Ranatrinae</taxon>
        <taxon>Ranatra</taxon>
    </lineage>
</organism>